<evidence type="ECO:0000256" key="5">
    <source>
        <dbReference type="ARBA" id="ARBA00023002"/>
    </source>
</evidence>
<dbReference type="Gene3D" id="3.40.50.720">
    <property type="entry name" value="NAD(P)-binding Rossmann-like Domain"/>
    <property type="match status" value="1"/>
</dbReference>
<dbReference type="InterPro" id="IPR023940">
    <property type="entry name" value="DHDPR_bac"/>
</dbReference>
<evidence type="ECO:0000256" key="2">
    <source>
        <dbReference type="ARBA" id="ARBA00022605"/>
    </source>
</evidence>
<dbReference type="AlphaFoldDB" id="A0AA37V429"/>
<name>A0AA37V429_9BACT</name>
<feature type="binding site" evidence="12">
    <location>
        <position position="141"/>
    </location>
    <ligand>
        <name>(S)-2,3,4,5-tetrahydrodipicolinate</name>
        <dbReference type="ChEBI" id="CHEBI:16845"/>
    </ligand>
</feature>
<comment type="pathway">
    <text evidence="8 12">Amino-acid biosynthesis; L-lysine biosynthesis via DAP pathway; (S)-tetrahydrodipicolinate from L-aspartate: step 4/4.</text>
</comment>
<evidence type="ECO:0000256" key="3">
    <source>
        <dbReference type="ARBA" id="ARBA00022857"/>
    </source>
</evidence>
<dbReference type="HAMAP" id="MF_00102">
    <property type="entry name" value="DapB"/>
    <property type="match status" value="1"/>
</dbReference>
<dbReference type="SUPFAM" id="SSF55347">
    <property type="entry name" value="Glyceraldehyde-3-phosphate dehydrogenase-like, C-terminal domain"/>
    <property type="match status" value="1"/>
</dbReference>
<dbReference type="RefSeq" id="WP_284351841.1">
    <property type="nucleotide sequence ID" value="NZ_BRXS01000006.1"/>
</dbReference>
<evidence type="ECO:0000259" key="14">
    <source>
        <dbReference type="Pfam" id="PF05173"/>
    </source>
</evidence>
<protein>
    <recommendedName>
        <fullName evidence="9 12">4-hydroxy-tetrahydrodipicolinate reductase</fullName>
        <shortName evidence="12">HTPA reductase</shortName>
        <ecNumber evidence="9 12">1.17.1.8</ecNumber>
    </recommendedName>
</protein>
<keyword evidence="6 12" id="KW-0520">NAD</keyword>
<evidence type="ECO:0000256" key="12">
    <source>
        <dbReference type="HAMAP-Rule" id="MF_00102"/>
    </source>
</evidence>
<proteinExistence type="inferred from homology"/>
<dbReference type="SUPFAM" id="SSF51735">
    <property type="entry name" value="NAD(P)-binding Rossmann-fold domains"/>
    <property type="match status" value="1"/>
</dbReference>
<evidence type="ECO:0000259" key="13">
    <source>
        <dbReference type="Pfam" id="PF01113"/>
    </source>
</evidence>
<dbReference type="PANTHER" id="PTHR20836:SF0">
    <property type="entry name" value="4-HYDROXY-TETRAHYDRODIPICOLINATE REDUCTASE 1, CHLOROPLASTIC-RELATED"/>
    <property type="match status" value="1"/>
</dbReference>
<comment type="subcellular location">
    <subcellularLocation>
        <location evidence="12">Cytoplasm</location>
    </subcellularLocation>
</comment>
<feature type="domain" description="Dihydrodipicolinate reductase N-terminal" evidence="13">
    <location>
        <begin position="10"/>
        <end position="109"/>
    </location>
</feature>
<keyword evidence="2 12" id="KW-0028">Amino-acid biosynthesis</keyword>
<comment type="catalytic activity">
    <reaction evidence="11 12">
        <text>(S)-2,3,4,5-tetrahydrodipicolinate + NAD(+) + H2O = (2S,4S)-4-hydroxy-2,3,4,5-tetrahydrodipicolinate + NADH + H(+)</text>
        <dbReference type="Rhea" id="RHEA:35323"/>
        <dbReference type="ChEBI" id="CHEBI:15377"/>
        <dbReference type="ChEBI" id="CHEBI:15378"/>
        <dbReference type="ChEBI" id="CHEBI:16845"/>
        <dbReference type="ChEBI" id="CHEBI:57540"/>
        <dbReference type="ChEBI" id="CHEBI:57945"/>
        <dbReference type="ChEBI" id="CHEBI:67139"/>
        <dbReference type="EC" id="1.17.1.8"/>
    </reaction>
</comment>
<dbReference type="Proteomes" id="UP001161325">
    <property type="component" value="Unassembled WGS sequence"/>
</dbReference>
<feature type="active site" description="Proton donor" evidence="12">
    <location>
        <position position="144"/>
    </location>
</feature>
<evidence type="ECO:0000256" key="11">
    <source>
        <dbReference type="ARBA" id="ARBA00049396"/>
    </source>
</evidence>
<dbReference type="EC" id="1.17.1.8" evidence="9 12"/>
<dbReference type="GO" id="GO:0019877">
    <property type="term" value="P:diaminopimelate biosynthetic process"/>
    <property type="evidence" value="ECO:0007669"/>
    <property type="project" value="UniProtKB-UniRule"/>
</dbReference>
<keyword evidence="5 12" id="KW-0560">Oxidoreductase</keyword>
<reference evidence="15" key="1">
    <citation type="submission" date="2022-08" db="EMBL/GenBank/DDBJ databases">
        <title>Draft genome sequencing of Roseisolibacter agri AW1220.</title>
        <authorList>
            <person name="Tobiishi Y."/>
            <person name="Tonouchi A."/>
        </authorList>
    </citation>
    <scope>NUCLEOTIDE SEQUENCE</scope>
    <source>
        <strain evidence="15">AW1220</strain>
    </source>
</reference>
<feature type="domain" description="Dihydrodipicolinate reductase C-terminal" evidence="14">
    <location>
        <begin position="112"/>
        <end position="230"/>
    </location>
</feature>
<evidence type="ECO:0000256" key="8">
    <source>
        <dbReference type="ARBA" id="ARBA00037922"/>
    </source>
</evidence>
<dbReference type="EMBL" id="BRXS01000006">
    <property type="protein sequence ID" value="GLC27402.1"/>
    <property type="molecule type" value="Genomic_DNA"/>
</dbReference>
<evidence type="ECO:0000256" key="10">
    <source>
        <dbReference type="ARBA" id="ARBA00049080"/>
    </source>
</evidence>
<keyword evidence="16" id="KW-1185">Reference proteome</keyword>
<dbReference type="GO" id="GO:0005737">
    <property type="term" value="C:cytoplasm"/>
    <property type="evidence" value="ECO:0007669"/>
    <property type="project" value="UniProtKB-SubCell"/>
</dbReference>
<feature type="binding site" evidence="12">
    <location>
        <begin position="106"/>
        <end position="109"/>
    </location>
    <ligand>
        <name>NAD(+)</name>
        <dbReference type="ChEBI" id="CHEBI:57540"/>
    </ligand>
</feature>
<comment type="caution">
    <text evidence="12">Was originally thought to be a dihydrodipicolinate reductase (DHDPR), catalyzing the conversion of dihydrodipicolinate to tetrahydrodipicolinate. However, it was shown in E.coli that the substrate of the enzymatic reaction is not dihydrodipicolinate (DHDP) but in fact (2S,4S)-4-hydroxy-2,3,4,5-tetrahydrodipicolinic acid (HTPA), the product released by the DapA-catalyzed reaction.</text>
</comment>
<dbReference type="PIRSF" id="PIRSF000161">
    <property type="entry name" value="DHPR"/>
    <property type="match status" value="1"/>
</dbReference>
<comment type="catalytic activity">
    <reaction evidence="10 12">
        <text>(S)-2,3,4,5-tetrahydrodipicolinate + NADP(+) + H2O = (2S,4S)-4-hydroxy-2,3,4,5-tetrahydrodipicolinate + NADPH + H(+)</text>
        <dbReference type="Rhea" id="RHEA:35331"/>
        <dbReference type="ChEBI" id="CHEBI:15377"/>
        <dbReference type="ChEBI" id="CHEBI:15378"/>
        <dbReference type="ChEBI" id="CHEBI:16845"/>
        <dbReference type="ChEBI" id="CHEBI:57783"/>
        <dbReference type="ChEBI" id="CHEBI:58349"/>
        <dbReference type="ChEBI" id="CHEBI:67139"/>
        <dbReference type="EC" id="1.17.1.8"/>
    </reaction>
</comment>
<evidence type="ECO:0000313" key="15">
    <source>
        <dbReference type="EMBL" id="GLC27402.1"/>
    </source>
</evidence>
<dbReference type="InterPro" id="IPR036291">
    <property type="entry name" value="NAD(P)-bd_dom_sf"/>
</dbReference>
<comment type="similarity">
    <text evidence="1 12">Belongs to the DapB family.</text>
</comment>
<evidence type="ECO:0000256" key="6">
    <source>
        <dbReference type="ARBA" id="ARBA00023027"/>
    </source>
</evidence>
<gene>
    <name evidence="12 15" type="primary">dapB</name>
    <name evidence="15" type="ORF">rosag_39150</name>
</gene>
<dbReference type="Pfam" id="PF05173">
    <property type="entry name" value="DapB_C"/>
    <property type="match status" value="1"/>
</dbReference>
<comment type="caution">
    <text evidence="12">Lacks conserved residue(s) required for the propagation of feature annotation.</text>
</comment>
<accession>A0AA37V429</accession>
<evidence type="ECO:0000256" key="7">
    <source>
        <dbReference type="ARBA" id="ARBA00023154"/>
    </source>
</evidence>
<evidence type="ECO:0000313" key="16">
    <source>
        <dbReference type="Proteomes" id="UP001161325"/>
    </source>
</evidence>
<dbReference type="GO" id="GO:0050661">
    <property type="term" value="F:NADP binding"/>
    <property type="evidence" value="ECO:0007669"/>
    <property type="project" value="UniProtKB-UniRule"/>
</dbReference>
<keyword evidence="3 12" id="KW-0521">NADP</keyword>
<comment type="caution">
    <text evidence="15">The sequence shown here is derived from an EMBL/GenBank/DDBJ whole genome shotgun (WGS) entry which is preliminary data.</text>
</comment>
<dbReference type="Pfam" id="PF01113">
    <property type="entry name" value="DapB_N"/>
    <property type="match status" value="1"/>
</dbReference>
<dbReference type="Gene3D" id="3.30.360.10">
    <property type="entry name" value="Dihydrodipicolinate Reductase, domain 2"/>
    <property type="match status" value="1"/>
</dbReference>
<dbReference type="GO" id="GO:0016726">
    <property type="term" value="F:oxidoreductase activity, acting on CH or CH2 groups, NAD or NADP as acceptor"/>
    <property type="evidence" value="ECO:0007669"/>
    <property type="project" value="UniProtKB-UniRule"/>
</dbReference>
<evidence type="ECO:0000256" key="9">
    <source>
        <dbReference type="ARBA" id="ARBA00038983"/>
    </source>
</evidence>
<organism evidence="15 16">
    <name type="scientific">Roseisolibacter agri</name>
    <dbReference type="NCBI Taxonomy" id="2014610"/>
    <lineage>
        <taxon>Bacteria</taxon>
        <taxon>Pseudomonadati</taxon>
        <taxon>Gemmatimonadota</taxon>
        <taxon>Gemmatimonadia</taxon>
        <taxon>Gemmatimonadales</taxon>
        <taxon>Gemmatimonadaceae</taxon>
        <taxon>Roseisolibacter</taxon>
    </lineage>
</organism>
<keyword evidence="7 12" id="KW-0457">Lysine biosynthesis</keyword>
<dbReference type="InterPro" id="IPR000846">
    <property type="entry name" value="DapB_N"/>
</dbReference>
<dbReference type="InterPro" id="IPR022663">
    <property type="entry name" value="DapB_C"/>
</dbReference>
<keyword evidence="4 12" id="KW-0220">Diaminopimelate biosynthesis</keyword>
<feature type="binding site" evidence="12">
    <location>
        <begin position="150"/>
        <end position="151"/>
    </location>
    <ligand>
        <name>(S)-2,3,4,5-tetrahydrodipicolinate</name>
        <dbReference type="ChEBI" id="CHEBI:16845"/>
    </ligand>
</feature>
<feature type="binding site" evidence="12">
    <location>
        <begin position="81"/>
        <end position="83"/>
    </location>
    <ligand>
        <name>NAD(+)</name>
        <dbReference type="ChEBI" id="CHEBI:57540"/>
    </ligand>
</feature>
<evidence type="ECO:0000256" key="1">
    <source>
        <dbReference type="ARBA" id="ARBA00006642"/>
    </source>
</evidence>
<dbReference type="GO" id="GO:0008839">
    <property type="term" value="F:4-hydroxy-tetrahydrodipicolinate reductase"/>
    <property type="evidence" value="ECO:0007669"/>
    <property type="project" value="UniProtKB-EC"/>
</dbReference>
<sequence>MTAPAGDVPRVALIGMGRMGRTIAALAAERGIPVVATLDHEHAVTAESLAGADVAIEFTEPGAAVGNARACLAAGVPVVVGTTGWLDALPRLTDDVHAAGGRLLWAANFSVGVNAMLAVAAAAARVLRDAGFDAHLVETHHTAKKDAPSGTALAIARAVRAGGGDEVPITAVRVGHVPGTHALVFDAPFEQVTLTHEARDRRVFAEGALVAARWLAAGRTPGVYTMQDVLASGREGAEART</sequence>
<dbReference type="GO" id="GO:0051287">
    <property type="term" value="F:NAD binding"/>
    <property type="evidence" value="ECO:0007669"/>
    <property type="project" value="UniProtKB-UniRule"/>
</dbReference>
<dbReference type="PANTHER" id="PTHR20836">
    <property type="entry name" value="DIHYDRODIPICOLINATE REDUCTASE"/>
    <property type="match status" value="1"/>
</dbReference>
<keyword evidence="12" id="KW-0963">Cytoplasm</keyword>
<dbReference type="GO" id="GO:0009089">
    <property type="term" value="P:lysine biosynthetic process via diaminopimelate"/>
    <property type="evidence" value="ECO:0007669"/>
    <property type="project" value="UniProtKB-UniRule"/>
</dbReference>
<feature type="active site" description="Proton donor/acceptor" evidence="12">
    <location>
        <position position="140"/>
    </location>
</feature>
<comment type="function">
    <text evidence="12">Catalyzes the conversion of 4-hydroxy-tetrahydrodipicolinate (HTPA) to tetrahydrodipicolinate.</text>
</comment>
<evidence type="ECO:0000256" key="4">
    <source>
        <dbReference type="ARBA" id="ARBA00022915"/>
    </source>
</evidence>
<comment type="subunit">
    <text evidence="12">Homotetramer.</text>
</comment>